<organism evidence="1 2">
    <name type="scientific">Alkalimonas amylolytica</name>
    <dbReference type="NCBI Taxonomy" id="152573"/>
    <lineage>
        <taxon>Bacteria</taxon>
        <taxon>Pseudomonadati</taxon>
        <taxon>Pseudomonadota</taxon>
        <taxon>Gammaproteobacteria</taxon>
        <taxon>Alkalimonas</taxon>
    </lineage>
</organism>
<evidence type="ECO:0000313" key="2">
    <source>
        <dbReference type="Proteomes" id="UP000198773"/>
    </source>
</evidence>
<proteinExistence type="predicted"/>
<evidence type="ECO:0000313" key="1">
    <source>
        <dbReference type="EMBL" id="SEA94205.1"/>
    </source>
</evidence>
<reference evidence="1 2" key="1">
    <citation type="submission" date="2016-10" db="EMBL/GenBank/DDBJ databases">
        <authorList>
            <person name="de Groot N.N."/>
        </authorList>
    </citation>
    <scope>NUCLEOTIDE SEQUENCE [LARGE SCALE GENOMIC DNA]</scope>
    <source>
        <strain evidence="1 2">CGMCC 1.3430</strain>
    </source>
</reference>
<evidence type="ECO:0008006" key="3">
    <source>
        <dbReference type="Google" id="ProtNLM"/>
    </source>
</evidence>
<sequence length="76" mass="8406">MDTSTHSLATLFAQLGLDNDQAAIDAFIAQHRLAEHVPLEKAPFWSPGQASFIAESLKEDADWSEVIDELNALLRK</sequence>
<keyword evidence="2" id="KW-1185">Reference proteome</keyword>
<dbReference type="InterPro" id="IPR038086">
    <property type="entry name" value="DUF2789_sf"/>
</dbReference>
<protein>
    <recommendedName>
        <fullName evidence="3">DUF2789 domain-containing protein</fullName>
    </recommendedName>
</protein>
<dbReference type="OrthoDB" id="5828847at2"/>
<dbReference type="STRING" id="152573.SAMN04488051_109114"/>
<accession>A0A1H4FA80</accession>
<dbReference type="EMBL" id="FNRM01000009">
    <property type="protein sequence ID" value="SEA94205.1"/>
    <property type="molecule type" value="Genomic_DNA"/>
</dbReference>
<gene>
    <name evidence="1" type="ORF">SAMN04488051_109114</name>
</gene>
<dbReference type="AlphaFoldDB" id="A0A1H4FA80"/>
<dbReference type="Gene3D" id="1.10.10.1130">
    <property type="entry name" value="Uncharacterised protein PF10982, DUF2789"/>
    <property type="match status" value="1"/>
</dbReference>
<dbReference type="Proteomes" id="UP000198773">
    <property type="component" value="Unassembled WGS sequence"/>
</dbReference>
<dbReference type="RefSeq" id="WP_091344670.1">
    <property type="nucleotide sequence ID" value="NZ_FNRM01000009.1"/>
</dbReference>
<dbReference type="Pfam" id="PF10982">
    <property type="entry name" value="DUF2789"/>
    <property type="match status" value="1"/>
</dbReference>
<name>A0A1H4FA80_ALKAM</name>
<dbReference type="InterPro" id="IPR021250">
    <property type="entry name" value="DUF2789"/>
</dbReference>